<name>A0ABD2CH41_VESMC</name>
<dbReference type="Proteomes" id="UP001607303">
    <property type="component" value="Unassembled WGS sequence"/>
</dbReference>
<evidence type="ECO:0000256" key="1">
    <source>
        <dbReference type="SAM" id="MobiDB-lite"/>
    </source>
</evidence>
<accession>A0ABD2CH41</accession>
<protein>
    <submittedName>
        <fullName evidence="2">Uncharacterized protein</fullName>
    </submittedName>
</protein>
<sequence length="78" mass="9212">MNPILNRSLGVIQRIRKLKETFQAVKVTKRTENSGEQPLKRKRKDVPPDWIPEFPEVSEKVQKVSPRYEGKKRKKRGK</sequence>
<proteinExistence type="predicted"/>
<dbReference type="EMBL" id="JAYRBN010000050">
    <property type="protein sequence ID" value="KAL2744375.1"/>
    <property type="molecule type" value="Genomic_DNA"/>
</dbReference>
<evidence type="ECO:0000313" key="3">
    <source>
        <dbReference type="Proteomes" id="UP001607303"/>
    </source>
</evidence>
<gene>
    <name evidence="2" type="ORF">V1477_006917</name>
</gene>
<keyword evidence="3" id="KW-1185">Reference proteome</keyword>
<dbReference type="AlphaFoldDB" id="A0ABD2CH41"/>
<reference evidence="2 3" key="1">
    <citation type="journal article" date="2024" name="Ann. Entomol. Soc. Am.">
        <title>Genomic analyses of the southern and eastern yellowjacket wasps (Hymenoptera: Vespidae) reveal evolutionary signatures of social life.</title>
        <authorList>
            <person name="Catto M.A."/>
            <person name="Caine P.B."/>
            <person name="Orr S.E."/>
            <person name="Hunt B.G."/>
            <person name="Goodisman M.A.D."/>
        </authorList>
    </citation>
    <scope>NUCLEOTIDE SEQUENCE [LARGE SCALE GENOMIC DNA]</scope>
    <source>
        <strain evidence="2">232</strain>
        <tissue evidence="2">Head and thorax</tissue>
    </source>
</reference>
<feature type="region of interest" description="Disordered" evidence="1">
    <location>
        <begin position="27"/>
        <end position="78"/>
    </location>
</feature>
<feature type="compositionally biased region" description="Basic and acidic residues" evidence="1">
    <location>
        <begin position="57"/>
        <end position="69"/>
    </location>
</feature>
<organism evidence="2 3">
    <name type="scientific">Vespula maculifrons</name>
    <name type="common">Eastern yellow jacket</name>
    <name type="synonym">Wasp</name>
    <dbReference type="NCBI Taxonomy" id="7453"/>
    <lineage>
        <taxon>Eukaryota</taxon>
        <taxon>Metazoa</taxon>
        <taxon>Ecdysozoa</taxon>
        <taxon>Arthropoda</taxon>
        <taxon>Hexapoda</taxon>
        <taxon>Insecta</taxon>
        <taxon>Pterygota</taxon>
        <taxon>Neoptera</taxon>
        <taxon>Endopterygota</taxon>
        <taxon>Hymenoptera</taxon>
        <taxon>Apocrita</taxon>
        <taxon>Aculeata</taxon>
        <taxon>Vespoidea</taxon>
        <taxon>Vespidae</taxon>
        <taxon>Vespinae</taxon>
        <taxon>Vespula</taxon>
    </lineage>
</organism>
<evidence type="ECO:0000313" key="2">
    <source>
        <dbReference type="EMBL" id="KAL2744375.1"/>
    </source>
</evidence>
<comment type="caution">
    <text evidence="2">The sequence shown here is derived from an EMBL/GenBank/DDBJ whole genome shotgun (WGS) entry which is preliminary data.</text>
</comment>